<feature type="compositionally biased region" description="Basic and acidic residues" evidence="1">
    <location>
        <begin position="1090"/>
        <end position="1102"/>
    </location>
</feature>
<dbReference type="InterPro" id="IPR003169">
    <property type="entry name" value="GYF"/>
</dbReference>
<feature type="compositionally biased region" description="Basic and acidic residues" evidence="1">
    <location>
        <begin position="151"/>
        <end position="163"/>
    </location>
</feature>
<dbReference type="PANTHER" id="PTHR14445">
    <property type="entry name" value="GRB10 INTERACTING GYF PROTEIN"/>
    <property type="match status" value="1"/>
</dbReference>
<feature type="compositionally biased region" description="Basic and acidic residues" evidence="1">
    <location>
        <begin position="1159"/>
        <end position="1179"/>
    </location>
</feature>
<dbReference type="SUPFAM" id="SSF55277">
    <property type="entry name" value="GYF domain"/>
    <property type="match status" value="1"/>
</dbReference>
<dbReference type="CDD" id="cd00072">
    <property type="entry name" value="GYF"/>
    <property type="match status" value="1"/>
</dbReference>
<dbReference type="InterPro" id="IPR051640">
    <property type="entry name" value="GRB10-interact_GYF"/>
</dbReference>
<evidence type="ECO:0000313" key="7">
    <source>
        <dbReference type="RefSeq" id="XP_026672012.1"/>
    </source>
</evidence>
<sequence length="1423" mass="159515">MTDSMKFGPEWLRNLSGDSCNSSSSGGGSTSLSTPRYQLAEHRYGREEMLILFDRNCKPPEPLTTFSSLYVEKTQLPLALIQMTEDETRMWNGGISNVGGSRGRGGSVDRGGRGRNGRGGLFSSHYSRGVGFDDSGDGSRIDSQPFPGRNRPFDRSQSERGWSERNGVSDPGEWNGSTSPRKELSRGASGSSLMESNWRRHRAGTEDDDGWRKWGGRNSWREGGSMDRDRLERNEGDGEEGRTGGGRWEHRGTHRVAHDSSHHPPLRTARTWESNHHDNNHDNLPEWATENPSESGGSFDASGAFHGGMYSDDDEDGVISAGGTQESRTRRVSEGSAATTTKPGNKPLSYSSTQGQLVSRSVGSGVSAINKDRAKSLHHPIDTKDESIEKERRSCSPPVKPPAATAVNTPSKSSTSHAASQPESSTQKRIAVAIAGTEQTETEIAMPTDTEMNKSPSKEKKREEVVVETDGQSDAFPNVVKRQVGKLQTEETQMVVHNTETECARQRSEDDLDRMKEEADALVAKLMADEESHREKSASGVPPSIGNQPSTVPSTNGQEKWFYRDPQGEVQGPFLASEMTEWCKAGYFTAGLMVRRTCDERYATLGDLLKICGRIPFTPGPPIPPLKLTDQVIPPVPNAVPAGMSALPKPGIDDPLLLLQYQQMRMLQNQQILLRQIRASAIAKLSQSEHWATLSPHEQNQLIFQRVLQESDIPDVPISTSPFVPHLPTQASNPVMQLFTQMQQAKTPAETHLTPSPLQHTNTPSSTAPHPPAVDPIQQLIQQMGGVQNIPGMQQPSINSAATAAATQEDNPIKSLLRQLNINTNGHPQASHMDTVWPQPPPQINPQFNAQNWLAQVGPIPAVPPGQLPISLWDLHTNKEIKTEQQILEEQNLRLQEDRKKEELRKQEELQRQAEEENAKRKKEEQAKQAEEAKRKDEERKKKEEEKKRKEEEKRKQEEERKKKEEKKRKEEEKKREEKRKLEEENLRKKQEEEKRKKEELKKQEEKLKKEEEKRKKLEEEQRKQEEERMRKEAETRKQAEAEEQARRAEQRRREADALRRLQERSKAPWAQAPRAPAPATPAASLAEIQRLEREKKAEEQRFQQIMQQQLAQQKAMEAAQEAAAVDSSKRLQFKWAENATGSTKSVPVKSLAQIQQEEQERIAKVKQQERERQEKAGQKESTSVLQNAGIWGTASQCLNWANSSSNNQAWSSNSGSSGFWDDSTLIKSSGAVKQPAKQSTAMAKIPPAAVAAGQQQQATNKANKSKNKREEELVKKLFEQNTAKTDDFTQWCNKALSGLQVSVDIPTFVGFLRDIESAYEVKEYVRDYLGDNKQSSEFAKQFLEKRSKWRSAQRPQAQADDLCKPAPAVNPNAPTEFQEVKGKSKKPKKGKMYKVDNRILGFSVTAAPDRINVGDRDYGEGV</sequence>
<dbReference type="RefSeq" id="XP_026672012.1">
    <property type="nucleotide sequence ID" value="XM_026816211.1"/>
</dbReference>
<feature type="compositionally biased region" description="Polar residues" evidence="1">
    <location>
        <begin position="406"/>
        <end position="428"/>
    </location>
</feature>
<dbReference type="RefSeq" id="XP_017885297.1">
    <property type="nucleotide sequence ID" value="XM_018029808.2"/>
</dbReference>
<feature type="compositionally biased region" description="Basic and acidic residues" evidence="1">
    <location>
        <begin position="273"/>
        <end position="284"/>
    </location>
</feature>
<keyword evidence="3" id="KW-1185">Reference proteome</keyword>
<dbReference type="SMART" id="SM00444">
    <property type="entry name" value="GYF"/>
    <property type="match status" value="1"/>
</dbReference>
<dbReference type="CDD" id="cd22249">
    <property type="entry name" value="UDM1_RNF168_RNF169-like"/>
    <property type="match status" value="1"/>
</dbReference>
<protein>
    <submittedName>
        <fullName evidence="4 5">GRB10-interacting GYF protein 2-like isoform X1</fullName>
    </submittedName>
</protein>
<name>A0AAJ7S627_9HYME</name>
<dbReference type="Proteomes" id="UP000694925">
    <property type="component" value="Unplaced"/>
</dbReference>
<organism evidence="3 6">
    <name type="scientific">Ceratina calcarata</name>
    <dbReference type="NCBI Taxonomy" id="156304"/>
    <lineage>
        <taxon>Eukaryota</taxon>
        <taxon>Metazoa</taxon>
        <taxon>Ecdysozoa</taxon>
        <taxon>Arthropoda</taxon>
        <taxon>Hexapoda</taxon>
        <taxon>Insecta</taxon>
        <taxon>Pterygota</taxon>
        <taxon>Neoptera</taxon>
        <taxon>Endopterygota</taxon>
        <taxon>Hymenoptera</taxon>
        <taxon>Apocrita</taxon>
        <taxon>Aculeata</taxon>
        <taxon>Apoidea</taxon>
        <taxon>Anthophila</taxon>
        <taxon>Apidae</taxon>
        <taxon>Ceratina</taxon>
        <taxon>Zadontomerus</taxon>
    </lineage>
</organism>
<feature type="region of interest" description="Disordered" evidence="1">
    <location>
        <begin position="528"/>
        <end position="558"/>
    </location>
</feature>
<feature type="compositionally biased region" description="Basic and acidic residues" evidence="1">
    <location>
        <begin position="224"/>
        <end position="262"/>
    </location>
</feature>
<feature type="domain" description="GYF" evidence="2">
    <location>
        <begin position="558"/>
        <end position="606"/>
    </location>
</feature>
<feature type="compositionally biased region" description="Polar residues" evidence="1">
    <location>
        <begin position="753"/>
        <end position="768"/>
    </location>
</feature>
<dbReference type="RefSeq" id="XP_017885298.1">
    <property type="nucleotide sequence ID" value="XM_018029809.2"/>
</dbReference>
<feature type="region of interest" description="Disordered" evidence="1">
    <location>
        <begin position="1238"/>
        <end position="1271"/>
    </location>
</feature>
<dbReference type="KEGG" id="ccal:108628106"/>
<feature type="compositionally biased region" description="Low complexity" evidence="1">
    <location>
        <begin position="1242"/>
        <end position="1259"/>
    </location>
</feature>
<evidence type="ECO:0000313" key="6">
    <source>
        <dbReference type="RefSeq" id="XP_026672011.1"/>
    </source>
</evidence>
<feature type="compositionally biased region" description="Polar residues" evidence="1">
    <location>
        <begin position="336"/>
        <end position="364"/>
    </location>
</feature>
<gene>
    <name evidence="4 5 6 7" type="primary">LOC108628106</name>
</gene>
<evidence type="ECO:0000313" key="5">
    <source>
        <dbReference type="RefSeq" id="XP_017885298.1"/>
    </source>
</evidence>
<reference evidence="4 5" key="1">
    <citation type="submission" date="2025-04" db="UniProtKB">
        <authorList>
            <consortium name="RefSeq"/>
        </authorList>
    </citation>
    <scope>IDENTIFICATION</scope>
    <source>
        <tissue evidence="4 5">Whole body</tissue>
    </source>
</reference>
<feature type="compositionally biased region" description="Basic and acidic residues" evidence="1">
    <location>
        <begin position="899"/>
        <end position="1067"/>
    </location>
</feature>
<evidence type="ECO:0000259" key="2">
    <source>
        <dbReference type="PROSITE" id="PS50829"/>
    </source>
</evidence>
<feature type="compositionally biased region" description="Polar residues" evidence="1">
    <location>
        <begin position="545"/>
        <end position="558"/>
    </location>
</feature>
<feature type="compositionally biased region" description="Basic and acidic residues" evidence="1">
    <location>
        <begin position="528"/>
        <end position="537"/>
    </location>
</feature>
<feature type="region of interest" description="Disordered" evidence="1">
    <location>
        <begin position="1359"/>
        <end position="1391"/>
    </location>
</feature>
<dbReference type="PROSITE" id="PS50829">
    <property type="entry name" value="GYF"/>
    <property type="match status" value="1"/>
</dbReference>
<dbReference type="RefSeq" id="XP_026672011.1">
    <property type="nucleotide sequence ID" value="XM_026816210.1"/>
</dbReference>
<feature type="region of interest" description="Disordered" evidence="1">
    <location>
        <begin position="742"/>
        <end position="774"/>
    </location>
</feature>
<evidence type="ECO:0000313" key="3">
    <source>
        <dbReference type="Proteomes" id="UP000694925"/>
    </source>
</evidence>
<feature type="compositionally biased region" description="Basic and acidic residues" evidence="1">
    <location>
        <begin position="370"/>
        <end position="394"/>
    </location>
</feature>
<dbReference type="InterPro" id="IPR035445">
    <property type="entry name" value="GYF-like_dom_sf"/>
</dbReference>
<feature type="region of interest" description="Disordered" evidence="1">
    <location>
        <begin position="1137"/>
        <end position="1185"/>
    </location>
</feature>
<feature type="compositionally biased region" description="Basic and acidic residues" evidence="1">
    <location>
        <begin position="456"/>
        <end position="465"/>
    </location>
</feature>
<proteinExistence type="predicted"/>
<dbReference type="GO" id="GO:0005829">
    <property type="term" value="C:cytosol"/>
    <property type="evidence" value="ECO:0007669"/>
    <property type="project" value="TreeGrafter"/>
</dbReference>
<dbReference type="GeneID" id="108628106"/>
<feature type="region of interest" description="Disordered" evidence="1">
    <location>
        <begin position="92"/>
        <end position="471"/>
    </location>
</feature>
<accession>A0AAJ7S627</accession>
<dbReference type="Pfam" id="PF02213">
    <property type="entry name" value="GYF"/>
    <property type="match status" value="1"/>
</dbReference>
<dbReference type="PANTHER" id="PTHR14445:SF36">
    <property type="entry name" value="FI03272P-RELATED"/>
    <property type="match status" value="1"/>
</dbReference>
<feature type="compositionally biased region" description="Gly residues" evidence="1">
    <location>
        <begin position="96"/>
        <end position="109"/>
    </location>
</feature>
<feature type="region of interest" description="Disordered" evidence="1">
    <location>
        <begin position="899"/>
        <end position="1102"/>
    </location>
</feature>
<evidence type="ECO:0000256" key="1">
    <source>
        <dbReference type="SAM" id="MobiDB-lite"/>
    </source>
</evidence>
<dbReference type="Gene3D" id="3.30.1490.40">
    <property type="match status" value="1"/>
</dbReference>
<evidence type="ECO:0000313" key="4">
    <source>
        <dbReference type="RefSeq" id="XP_017885297.1"/>
    </source>
</evidence>